<reference evidence="1" key="2">
    <citation type="journal article" date="2015" name="Data Brief">
        <title>Shoot transcriptome of the giant reed, Arundo donax.</title>
        <authorList>
            <person name="Barrero R.A."/>
            <person name="Guerrero F.D."/>
            <person name="Moolhuijzen P."/>
            <person name="Goolsby J.A."/>
            <person name="Tidwell J."/>
            <person name="Bellgard S.E."/>
            <person name="Bellgard M.I."/>
        </authorList>
    </citation>
    <scope>NUCLEOTIDE SEQUENCE</scope>
    <source>
        <tissue evidence="1">Shoot tissue taken approximately 20 cm above the soil surface</tissue>
    </source>
</reference>
<reference evidence="1" key="1">
    <citation type="submission" date="2014-09" db="EMBL/GenBank/DDBJ databases">
        <authorList>
            <person name="Magalhaes I.L.F."/>
            <person name="Oliveira U."/>
            <person name="Santos F.R."/>
            <person name="Vidigal T.H.D.A."/>
            <person name="Brescovit A.D."/>
            <person name="Santos A.J."/>
        </authorList>
    </citation>
    <scope>NUCLEOTIDE SEQUENCE</scope>
    <source>
        <tissue evidence="1">Shoot tissue taken approximately 20 cm above the soil surface</tissue>
    </source>
</reference>
<organism evidence="1">
    <name type="scientific">Arundo donax</name>
    <name type="common">Giant reed</name>
    <name type="synonym">Donax arundinaceus</name>
    <dbReference type="NCBI Taxonomy" id="35708"/>
    <lineage>
        <taxon>Eukaryota</taxon>
        <taxon>Viridiplantae</taxon>
        <taxon>Streptophyta</taxon>
        <taxon>Embryophyta</taxon>
        <taxon>Tracheophyta</taxon>
        <taxon>Spermatophyta</taxon>
        <taxon>Magnoliopsida</taxon>
        <taxon>Liliopsida</taxon>
        <taxon>Poales</taxon>
        <taxon>Poaceae</taxon>
        <taxon>PACMAD clade</taxon>
        <taxon>Arundinoideae</taxon>
        <taxon>Arundineae</taxon>
        <taxon>Arundo</taxon>
    </lineage>
</organism>
<proteinExistence type="predicted"/>
<accession>A0A0A9ABS1</accession>
<protein>
    <submittedName>
        <fullName evidence="1">Uncharacterized protein</fullName>
    </submittedName>
</protein>
<evidence type="ECO:0000313" key="1">
    <source>
        <dbReference type="EMBL" id="JAD44507.1"/>
    </source>
</evidence>
<name>A0A0A9ABS1_ARUDO</name>
<dbReference type="EMBL" id="GBRH01253388">
    <property type="protein sequence ID" value="JAD44507.1"/>
    <property type="molecule type" value="Transcribed_RNA"/>
</dbReference>
<sequence>MQIFSCYSSQHLFFIYPTQLEANPPLILRLLWHYITRLFCLFIATVDNVY</sequence>
<dbReference type="AlphaFoldDB" id="A0A0A9ABS1"/>